<keyword evidence="3" id="KW-0233">DNA recombination</keyword>
<dbReference type="InterPro" id="IPR038109">
    <property type="entry name" value="DNA_bind_recomb_sf"/>
</dbReference>
<dbReference type="GO" id="GO:0015074">
    <property type="term" value="P:DNA integration"/>
    <property type="evidence" value="ECO:0007669"/>
    <property type="project" value="UniProtKB-KW"/>
</dbReference>
<name>A0A173RXF2_9FIRM</name>
<feature type="coiled-coil region" evidence="6">
    <location>
        <begin position="357"/>
        <end position="405"/>
    </location>
</feature>
<dbReference type="Pfam" id="PF07508">
    <property type="entry name" value="Recombinase"/>
    <property type="match status" value="1"/>
</dbReference>
<dbReference type="Pfam" id="PF13408">
    <property type="entry name" value="Zn_ribbon_recom"/>
    <property type="match status" value="1"/>
</dbReference>
<dbReference type="InterPro" id="IPR050639">
    <property type="entry name" value="SSR_resolvase"/>
</dbReference>
<feature type="domain" description="Recombinase" evidence="8">
    <location>
        <begin position="170"/>
        <end position="264"/>
    </location>
</feature>
<evidence type="ECO:0000256" key="2">
    <source>
        <dbReference type="ARBA" id="ARBA00023125"/>
    </source>
</evidence>
<dbReference type="RefSeq" id="WP_207643131.1">
    <property type="nucleotide sequence ID" value="NZ_CYYC01000004.1"/>
</dbReference>
<protein>
    <submittedName>
        <fullName evidence="9">Transposase and inactivated derivatives</fullName>
    </submittedName>
</protein>
<evidence type="ECO:0000313" key="9">
    <source>
        <dbReference type="EMBL" id="CUM82804.1"/>
    </source>
</evidence>
<evidence type="ECO:0000256" key="4">
    <source>
        <dbReference type="PIRSR" id="PIRSR606118-50"/>
    </source>
</evidence>
<evidence type="ECO:0000259" key="8">
    <source>
        <dbReference type="PROSITE" id="PS51737"/>
    </source>
</evidence>
<keyword evidence="1" id="KW-0229">DNA integration</keyword>
<organism evidence="9 10">
    <name type="scientific">Anaerobutyricum hallii</name>
    <dbReference type="NCBI Taxonomy" id="39488"/>
    <lineage>
        <taxon>Bacteria</taxon>
        <taxon>Bacillati</taxon>
        <taxon>Bacillota</taxon>
        <taxon>Clostridia</taxon>
        <taxon>Lachnospirales</taxon>
        <taxon>Lachnospiraceae</taxon>
        <taxon>Anaerobutyricum</taxon>
    </lineage>
</organism>
<evidence type="ECO:0000259" key="7">
    <source>
        <dbReference type="PROSITE" id="PS51736"/>
    </source>
</evidence>
<feature type="domain" description="Resolvase/invertase-type recombinase catalytic" evidence="7">
    <location>
        <begin position="13"/>
        <end position="162"/>
    </location>
</feature>
<evidence type="ECO:0000256" key="6">
    <source>
        <dbReference type="SAM" id="Coils"/>
    </source>
</evidence>
<evidence type="ECO:0000256" key="5">
    <source>
        <dbReference type="PROSITE-ProRule" id="PRU10137"/>
    </source>
</evidence>
<dbReference type="GO" id="GO:0003677">
    <property type="term" value="F:DNA binding"/>
    <property type="evidence" value="ECO:0007669"/>
    <property type="project" value="UniProtKB-KW"/>
</dbReference>
<proteinExistence type="predicted"/>
<feature type="active site" description="O-(5'-phospho-DNA)-serine intermediate" evidence="4 5">
    <location>
        <position position="21"/>
    </location>
</feature>
<dbReference type="GO" id="GO:0000150">
    <property type="term" value="F:DNA strand exchange activity"/>
    <property type="evidence" value="ECO:0007669"/>
    <property type="project" value="InterPro"/>
</dbReference>
<keyword evidence="6" id="KW-0175">Coiled coil</keyword>
<dbReference type="Gene3D" id="3.90.1750.20">
    <property type="entry name" value="Putative Large Serine Recombinase, Chain B, Domain 2"/>
    <property type="match status" value="1"/>
</dbReference>
<dbReference type="EMBL" id="CYYC01000004">
    <property type="protein sequence ID" value="CUM82804.1"/>
    <property type="molecule type" value="Genomic_DNA"/>
</dbReference>
<dbReference type="InterPro" id="IPR006118">
    <property type="entry name" value="Recombinase_CS"/>
</dbReference>
<reference evidence="9 10" key="1">
    <citation type="submission" date="2015-09" db="EMBL/GenBank/DDBJ databases">
        <authorList>
            <consortium name="Pathogen Informatics"/>
        </authorList>
    </citation>
    <scope>NUCLEOTIDE SEQUENCE [LARGE SCALE GENOMIC DNA]</scope>
    <source>
        <strain evidence="9 10">2789STDY5834966</strain>
    </source>
</reference>
<keyword evidence="2" id="KW-0238">DNA-binding</keyword>
<dbReference type="SUPFAM" id="SSF53041">
    <property type="entry name" value="Resolvase-like"/>
    <property type="match status" value="1"/>
</dbReference>
<dbReference type="PANTHER" id="PTHR30461:SF23">
    <property type="entry name" value="DNA RECOMBINASE-RELATED"/>
    <property type="match status" value="1"/>
</dbReference>
<accession>A0A173RXF2</accession>
<dbReference type="InterPro" id="IPR006119">
    <property type="entry name" value="Resolv_N"/>
</dbReference>
<evidence type="ECO:0000256" key="1">
    <source>
        <dbReference type="ARBA" id="ARBA00022908"/>
    </source>
</evidence>
<dbReference type="Pfam" id="PF00239">
    <property type="entry name" value="Resolvase"/>
    <property type="match status" value="1"/>
</dbReference>
<sequence>MKRKLNNDKTILRVAIYVRVSTEQQAEDGDSIRDQLNSCETYIKAHENMILAGEYIDGGISGQKTKREDFQKLLSDVRANLIDLIIFTRLDRWFRSLRHYLNTQEVLDKHNVSWTAIRQPFFDTSTAQGRTFVNTSMAFAELEAQNASERIKGVFKDKVSHSEAISGRTPIGYSIVDKHLVPDKDAPIVVAIFEHYQAHSSMGETLRYMQDAFGIVRSRSSLKRMLQNKKYIGIFRDNESYCEPIITKELFYDVQRLLKLNIKTCKNRHDYIFSGLIRCVDCGYVMSAASNHNHYVRKSGEEVDHFYSVYRCHANRLHRCVNNKVFFESSIEKELLKRVRPELEQYICDYKLETAPVVQNKARIHKLQTKLSKLKELYLNELITLEEFRTDKADFEYQIEELQKEEQKPVKDLSSLEEFLKLDFENIYSSFTAPEKRRVWRSIIKEIQVNHHKNINIVFL</sequence>
<dbReference type="PANTHER" id="PTHR30461">
    <property type="entry name" value="DNA-INVERTASE FROM LAMBDOID PROPHAGE"/>
    <property type="match status" value="1"/>
</dbReference>
<dbReference type="AlphaFoldDB" id="A0A173RXF2"/>
<dbReference type="PROSITE" id="PS00397">
    <property type="entry name" value="RECOMBINASES_1"/>
    <property type="match status" value="1"/>
</dbReference>
<dbReference type="PROSITE" id="PS51737">
    <property type="entry name" value="RECOMBINASE_DNA_BIND"/>
    <property type="match status" value="1"/>
</dbReference>
<dbReference type="Gene3D" id="3.40.50.1390">
    <property type="entry name" value="Resolvase, N-terminal catalytic domain"/>
    <property type="match status" value="1"/>
</dbReference>
<evidence type="ECO:0000256" key="3">
    <source>
        <dbReference type="ARBA" id="ARBA00023172"/>
    </source>
</evidence>
<dbReference type="SMART" id="SM00857">
    <property type="entry name" value="Resolvase"/>
    <property type="match status" value="1"/>
</dbReference>
<gene>
    <name evidence="9" type="ORF">ERS852578_00501</name>
</gene>
<dbReference type="InterPro" id="IPR011109">
    <property type="entry name" value="DNA_bind_recombinase_dom"/>
</dbReference>
<dbReference type="InterPro" id="IPR036162">
    <property type="entry name" value="Resolvase-like_N_sf"/>
</dbReference>
<dbReference type="InterPro" id="IPR025827">
    <property type="entry name" value="Zn_ribbon_recom_dom"/>
</dbReference>
<dbReference type="CDD" id="cd00338">
    <property type="entry name" value="Ser_Recombinase"/>
    <property type="match status" value="1"/>
</dbReference>
<dbReference type="PROSITE" id="PS51736">
    <property type="entry name" value="RECOMBINASES_3"/>
    <property type="match status" value="1"/>
</dbReference>
<dbReference type="Proteomes" id="UP000095390">
    <property type="component" value="Unassembled WGS sequence"/>
</dbReference>
<evidence type="ECO:0000313" key="10">
    <source>
        <dbReference type="Proteomes" id="UP000095390"/>
    </source>
</evidence>